<dbReference type="EMBL" id="JBITYT010000007">
    <property type="protein sequence ID" value="MFI9121263.1"/>
    <property type="molecule type" value="Genomic_DNA"/>
</dbReference>
<sequence length="299" mass="32859">MGTWWGNLFGALLLLASLVTASATAAALRRARRAMTAGIRPPRPPEQRLDLYELAYLHGQGSRVVHVALLRMHRGRRLDVRRTAADRVEFRPSGRGPRDDVEAMVLDLVAGAADGEGGLHWPPVVGDRDPRMRALRDRLVLDGLMSDDGFPLGVLRRSPATQRWLAARNRYATVVRWLPAAAVVGVVLAVAAHAPLPLPGYPLLLWWARAVRERAEGSFTPFSVTEAGRAAMKAAERPEWIRRGENARLRDLAVHGLVVLSARHPLHLPEPPRRADPPPRPEPPREPVVTYEGPGLGGL</sequence>
<organism evidence="3 4">
    <name type="scientific">Streptomyces bikiniensis</name>
    <dbReference type="NCBI Taxonomy" id="1896"/>
    <lineage>
        <taxon>Bacteria</taxon>
        <taxon>Bacillati</taxon>
        <taxon>Actinomycetota</taxon>
        <taxon>Actinomycetes</taxon>
        <taxon>Kitasatosporales</taxon>
        <taxon>Streptomycetaceae</taxon>
        <taxon>Streptomyces</taxon>
    </lineage>
</organism>
<evidence type="ECO:0000256" key="1">
    <source>
        <dbReference type="SAM" id="MobiDB-lite"/>
    </source>
</evidence>
<evidence type="ECO:0000256" key="2">
    <source>
        <dbReference type="SAM" id="SignalP"/>
    </source>
</evidence>
<feature type="chain" id="PRO_5047228407" evidence="2">
    <location>
        <begin position="26"/>
        <end position="299"/>
    </location>
</feature>
<proteinExistence type="predicted"/>
<keyword evidence="4" id="KW-1185">Reference proteome</keyword>
<dbReference type="NCBIfam" id="TIGR04222">
    <property type="entry name" value="near_uncomplex"/>
    <property type="match status" value="1"/>
</dbReference>
<feature type="signal peptide" evidence="2">
    <location>
        <begin position="1"/>
        <end position="25"/>
    </location>
</feature>
<dbReference type="InterPro" id="IPR026467">
    <property type="entry name" value="Ser/Gly_Cys_C_dom"/>
</dbReference>
<evidence type="ECO:0000313" key="3">
    <source>
        <dbReference type="EMBL" id="MFI9121263.1"/>
    </source>
</evidence>
<accession>A0ABW8CUK3</accession>
<reference evidence="3 4" key="1">
    <citation type="submission" date="2024-10" db="EMBL/GenBank/DDBJ databases">
        <title>The Natural Products Discovery Center: Release of the First 8490 Sequenced Strains for Exploring Actinobacteria Biosynthetic Diversity.</title>
        <authorList>
            <person name="Kalkreuter E."/>
            <person name="Kautsar S.A."/>
            <person name="Yang D."/>
            <person name="Bader C.D."/>
            <person name="Teijaro C.N."/>
            <person name="Fluegel L."/>
            <person name="Davis C.M."/>
            <person name="Simpson J.R."/>
            <person name="Lauterbach L."/>
            <person name="Steele A.D."/>
            <person name="Gui C."/>
            <person name="Meng S."/>
            <person name="Li G."/>
            <person name="Viehrig K."/>
            <person name="Ye F."/>
            <person name="Su P."/>
            <person name="Kiefer A.F."/>
            <person name="Nichols A."/>
            <person name="Cepeda A.J."/>
            <person name="Yan W."/>
            <person name="Fan B."/>
            <person name="Jiang Y."/>
            <person name="Adhikari A."/>
            <person name="Zheng C.-J."/>
            <person name="Schuster L."/>
            <person name="Cowan T.M."/>
            <person name="Smanski M.J."/>
            <person name="Chevrette M.G."/>
            <person name="De Carvalho L.P.S."/>
            <person name="Shen B."/>
        </authorList>
    </citation>
    <scope>NUCLEOTIDE SEQUENCE [LARGE SCALE GENOMIC DNA]</scope>
    <source>
        <strain evidence="3 4">NPDC053346</strain>
    </source>
</reference>
<feature type="region of interest" description="Disordered" evidence="1">
    <location>
        <begin position="267"/>
        <end position="299"/>
    </location>
</feature>
<keyword evidence="2" id="KW-0732">Signal</keyword>
<protein>
    <submittedName>
        <fullName evidence="3">TIGR04222 domain-containing membrane protein</fullName>
    </submittedName>
</protein>
<feature type="compositionally biased region" description="Basic and acidic residues" evidence="1">
    <location>
        <begin position="270"/>
        <end position="285"/>
    </location>
</feature>
<evidence type="ECO:0000313" key="4">
    <source>
        <dbReference type="Proteomes" id="UP001614391"/>
    </source>
</evidence>
<name>A0ABW8CUK3_STRBI</name>
<gene>
    <name evidence="3" type="ORF">ACIGW0_17950</name>
</gene>
<dbReference type="RefSeq" id="WP_399615827.1">
    <property type="nucleotide sequence ID" value="NZ_JBITYT010000007.1"/>
</dbReference>
<dbReference type="Proteomes" id="UP001614391">
    <property type="component" value="Unassembled WGS sequence"/>
</dbReference>
<comment type="caution">
    <text evidence="3">The sequence shown here is derived from an EMBL/GenBank/DDBJ whole genome shotgun (WGS) entry which is preliminary data.</text>
</comment>